<dbReference type="Proteomes" id="UP000494115">
    <property type="component" value="Unassembled WGS sequence"/>
</dbReference>
<gene>
    <name evidence="1" type="ORF">LMG28138_01458</name>
</gene>
<dbReference type="AlphaFoldDB" id="A0A6S7C6E1"/>
<proteinExistence type="predicted"/>
<organism evidence="1 2">
    <name type="scientific">Pararobbsia alpina</name>
    <dbReference type="NCBI Taxonomy" id="621374"/>
    <lineage>
        <taxon>Bacteria</taxon>
        <taxon>Pseudomonadati</taxon>
        <taxon>Pseudomonadota</taxon>
        <taxon>Betaproteobacteria</taxon>
        <taxon>Burkholderiales</taxon>
        <taxon>Burkholderiaceae</taxon>
        <taxon>Pararobbsia</taxon>
    </lineage>
</organism>
<sequence>MKARARLSIELGEARLRWDQWCAQRGLTPQAAARQLILDVLQEDASLRDPVLVPVARWADSEERHHPVFIQLTPSAWTAVKQRAAASGFTGNHWIVALVRAHLAGEPQFDERELRLLATSNQQLAGIVRLLGGLARDLEQVSDTENTSPREGTVNSQQFEEVKKTLDTHLRAVAALMRANLDRWRL</sequence>
<dbReference type="EMBL" id="CADIKM010000004">
    <property type="protein sequence ID" value="CAB3782183.1"/>
    <property type="molecule type" value="Genomic_DNA"/>
</dbReference>
<dbReference type="RefSeq" id="WP_175104050.1">
    <property type="nucleotide sequence ID" value="NZ_CADIKM010000004.1"/>
</dbReference>
<accession>A0A6S7C6E1</accession>
<reference evidence="1 2" key="1">
    <citation type="submission" date="2020-04" db="EMBL/GenBank/DDBJ databases">
        <authorList>
            <person name="De Canck E."/>
        </authorList>
    </citation>
    <scope>NUCLEOTIDE SEQUENCE [LARGE SCALE GENOMIC DNA]</scope>
    <source>
        <strain evidence="1 2">LMG 28138</strain>
    </source>
</reference>
<keyword evidence="2" id="KW-1185">Reference proteome</keyword>
<name>A0A6S7C6E1_9BURK</name>
<evidence type="ECO:0008006" key="3">
    <source>
        <dbReference type="Google" id="ProtNLM"/>
    </source>
</evidence>
<evidence type="ECO:0000313" key="1">
    <source>
        <dbReference type="EMBL" id="CAB3782183.1"/>
    </source>
</evidence>
<evidence type="ECO:0000313" key="2">
    <source>
        <dbReference type="Proteomes" id="UP000494115"/>
    </source>
</evidence>
<protein>
    <recommendedName>
        <fullName evidence="3">Plasmid stabilization protein</fullName>
    </recommendedName>
</protein>